<evidence type="ECO:0000256" key="1">
    <source>
        <dbReference type="ARBA" id="ARBA00004123"/>
    </source>
</evidence>
<feature type="compositionally biased region" description="Pro residues" evidence="5">
    <location>
        <begin position="1465"/>
        <end position="1480"/>
    </location>
</feature>
<evidence type="ECO:0000313" key="10">
    <source>
        <dbReference type="Proteomes" id="UP000241107"/>
    </source>
</evidence>
<dbReference type="GO" id="GO:0003729">
    <property type="term" value="F:mRNA binding"/>
    <property type="evidence" value="ECO:0007669"/>
    <property type="project" value="TreeGrafter"/>
</dbReference>
<dbReference type="GO" id="GO:0000445">
    <property type="term" value="C:THO complex part of transcription export complex"/>
    <property type="evidence" value="ECO:0007669"/>
    <property type="project" value="TreeGrafter"/>
</dbReference>
<evidence type="ECO:0000256" key="3">
    <source>
        <dbReference type="ARBA" id="ARBA00019596"/>
    </source>
</evidence>
<dbReference type="EMBL" id="PYFQ01000001">
    <property type="protein sequence ID" value="PSK40732.1"/>
    <property type="molecule type" value="Genomic_DNA"/>
</dbReference>
<dbReference type="GO" id="GO:0006406">
    <property type="term" value="P:mRNA export from nucleus"/>
    <property type="evidence" value="ECO:0007669"/>
    <property type="project" value="InterPro"/>
</dbReference>
<comment type="caution">
    <text evidence="9">The sequence shown here is derived from an EMBL/GenBank/DDBJ whole genome shotgun (WGS) entry which is preliminary data.</text>
</comment>
<dbReference type="PANTHER" id="PTHR21597:SF0">
    <property type="entry name" value="THO COMPLEX SUBUNIT 2"/>
    <property type="match status" value="1"/>
</dbReference>
<dbReference type="GeneID" id="36563775"/>
<feature type="domain" description="THO complex subunit 2 N-terminal" evidence="8">
    <location>
        <begin position="10"/>
        <end position="616"/>
    </location>
</feature>
<dbReference type="InterPro" id="IPR032302">
    <property type="entry name" value="THOC2_N"/>
</dbReference>
<organism evidence="9 10">
    <name type="scientific">Candidozyma pseudohaemuli</name>
    <dbReference type="NCBI Taxonomy" id="418784"/>
    <lineage>
        <taxon>Eukaryota</taxon>
        <taxon>Fungi</taxon>
        <taxon>Dikarya</taxon>
        <taxon>Ascomycota</taxon>
        <taxon>Saccharomycotina</taxon>
        <taxon>Pichiomycetes</taxon>
        <taxon>Metschnikowiaceae</taxon>
        <taxon>Candidozyma</taxon>
    </lineage>
</organism>
<keyword evidence="4" id="KW-0539">Nucleus</keyword>
<dbReference type="VEuPathDB" id="FungiDB:C7M61_000382"/>
<accession>A0A2P7YXQ5</accession>
<feature type="compositionally biased region" description="Polar residues" evidence="5">
    <location>
        <begin position="1342"/>
        <end position="1358"/>
    </location>
</feature>
<evidence type="ECO:0000256" key="4">
    <source>
        <dbReference type="ARBA" id="ARBA00023242"/>
    </source>
</evidence>
<dbReference type="InterPro" id="IPR021726">
    <property type="entry name" value="THO_THOC2_N"/>
</dbReference>
<name>A0A2P7YXQ5_9ASCO</name>
<feature type="compositionally biased region" description="Polar residues" evidence="5">
    <location>
        <begin position="1400"/>
        <end position="1412"/>
    </location>
</feature>
<feature type="compositionally biased region" description="Basic and acidic residues" evidence="5">
    <location>
        <begin position="1436"/>
        <end position="1458"/>
    </location>
</feature>
<sequence length="1507" mass="172348">MASLDNVTHLSDDVVADFGGMGSQTLIEKLQTKDLSRNEADDLASEIFTEILLCHDNGQLANDAIIQFLSSAINDEEKAAIFCQALDIFPVSESLQALIDELKKTEVIQAKTFAENVDTSLLTSLEFVPAQSLNRQLNTRKRDMFYTQRKFNLFYEEFEGYAKLVQELFRLLKTPKNLGFVDLALRATESLIGHYQLDPNRVLDVVLDVFSHLIVGNQTFVVKYLRQSRWWPFAPATAFNGIDALNKGGSETASKLLALKFTKAKPDKDLSETLKILIAILIREGFVSFGSIYKFLRPDDEEMQSLEQLYKKELDEQVFKSNASALALAAPLADEDEDGKTTNGSTKDTTETARDTLANRLPLNTKFQFLKTFLGTGLYWPSVFILAEYPFLVHVDPEVPELMLRMIDQIIEPLHSKTIKDLALADALQTPRQQALSNHMAGIKYTKITPAQLYCFKPTAHMQSNKELVYFYSEWVNDLPKVENFDDLLELSQQYLKFLGTKLSGNLAVFSKLCDLLAYFHEETLPSENREAYLNYFRNFIFPAMTGIEDNPVPIAKAFHFLQLYPVEDRFNLYGELYQVLAKNNPHVKINYGKAEKATKDTLKRISKENVKPMMRRLAKISFVNPLPCFLTMLQQIESYDNLNALVVDTAQYFNEYGWDNMTLAILMRLTSLGRSNIQQDGLHERQWIQSLASFIGQICHKYPKSVDLETITKYLVKSFHLKESSGLLVFKEILALTGGMKPINNLTPLQIDMINSGQSLEKLVYQTIDDRRFESVEAGSTLANVFLELDLINEILALLSNLVKVVVSGEEYAHLKVLANRNDDINTVMHFFCTLIGFFGSENIPGNLESITTLVEKYGVSIPWAFELWRPFLTDTEILGDIGEQFTRGVSSSLFTTFWSLKLFDINFNPEIYDSQVSKLTANDTSLRENLLLAKKDRTTPQEVLKRFVADIRKTEDFKTKIPSEKEAHEAHAKEVTDSLSQHCEAWFSTDSSEEIENESRAFLQECVLPRCVHSSYDAVFSARFLFKLHELGHNQYSIITLLTQIFHSQITFATLFTCTPSEAECLGLFYSEILKILAVWHTEEGFEKLTSSAPLKSNGEQISFKEYRRFLFDLHSALLLDVSRSLASEEYMCRRNAITLMKNLLGVYPNVEDHCEAITELIENIVANEEREDLKLSSSALIGHVKSRAKTWVHMWDFFEMEEEDEQQQIDKRKAIEEEAARIREEKRKKREEEEKRAKEEEERRLREEEERRRKEEEEERRKIEEEKAEQQREASAKALKYEDGGAAPARQTRNEEVSRGRYDQYSRASPRPATPVHTADKSKDKPPQVKEEKAKTEDVSNQAKSSDKAASNQDLFKNKNRPSGPARSSDRRASPVKDSEKDLKEKPAPQENARTRFANQKLPSSSDARTTQRKPLPPQQVPRHSRYNHGQQGRRDDRGPKRDSAPSKSQNRVESRSNTATPLPPPATPPPPPPTAPPKRENSDRGDRKREWRGSHRNEKRSRY</sequence>
<dbReference type="InterPro" id="IPR040007">
    <property type="entry name" value="Tho2"/>
</dbReference>
<evidence type="ECO:0000256" key="5">
    <source>
        <dbReference type="SAM" id="MobiDB-lite"/>
    </source>
</evidence>
<dbReference type="Pfam" id="PF11262">
    <property type="entry name" value="Tho2"/>
    <property type="match status" value="1"/>
</dbReference>
<feature type="domain" description="THO complex subunitTHOC2 C-terminal" evidence="6">
    <location>
        <begin position="891"/>
        <end position="1186"/>
    </location>
</feature>
<gene>
    <name evidence="9" type="ORF">C7M61_000382</name>
</gene>
<evidence type="ECO:0000313" key="9">
    <source>
        <dbReference type="EMBL" id="PSK40732.1"/>
    </source>
</evidence>
<evidence type="ECO:0000259" key="6">
    <source>
        <dbReference type="Pfam" id="PF11262"/>
    </source>
</evidence>
<dbReference type="OrthoDB" id="29024at2759"/>
<dbReference type="PANTHER" id="PTHR21597">
    <property type="entry name" value="THO2 PROTEIN"/>
    <property type="match status" value="1"/>
</dbReference>
<feature type="compositionally biased region" description="Basic and acidic residues" evidence="5">
    <location>
        <begin position="1371"/>
        <end position="1391"/>
    </location>
</feature>
<proteinExistence type="inferred from homology"/>
<feature type="compositionally biased region" description="Basic and acidic residues" evidence="5">
    <location>
        <begin position="1227"/>
        <end position="1286"/>
    </location>
</feature>
<dbReference type="STRING" id="418784.A0A2P7YXQ5"/>
<comment type="similarity">
    <text evidence="2">Belongs to the THOC2 family.</text>
</comment>
<feature type="compositionally biased region" description="Basic and acidic residues" evidence="5">
    <location>
        <begin position="1321"/>
        <end position="1341"/>
    </location>
</feature>
<comment type="subcellular location">
    <subcellularLocation>
        <location evidence="1">Nucleus</location>
    </subcellularLocation>
</comment>
<feature type="compositionally biased region" description="Basic and acidic residues" evidence="5">
    <location>
        <begin position="1295"/>
        <end position="1307"/>
    </location>
</feature>
<protein>
    <recommendedName>
        <fullName evidence="3">THO complex subunit 2</fullName>
    </recommendedName>
</protein>
<feature type="domain" description="THO complex subunitTHOC2 N-terminal" evidence="7">
    <location>
        <begin position="618"/>
        <end position="693"/>
    </location>
</feature>
<feature type="compositionally biased region" description="Basic and acidic residues" evidence="5">
    <location>
        <begin position="1481"/>
        <end position="1500"/>
    </location>
</feature>
<dbReference type="Pfam" id="PF16134">
    <property type="entry name" value="THOC2_N"/>
    <property type="match status" value="1"/>
</dbReference>
<keyword evidence="10" id="KW-1185">Reference proteome</keyword>
<feature type="region of interest" description="Disordered" evidence="5">
    <location>
        <begin position="1227"/>
        <end position="1507"/>
    </location>
</feature>
<dbReference type="GO" id="GO:0006397">
    <property type="term" value="P:mRNA processing"/>
    <property type="evidence" value="ECO:0007669"/>
    <property type="project" value="InterPro"/>
</dbReference>
<evidence type="ECO:0000259" key="7">
    <source>
        <dbReference type="Pfam" id="PF11732"/>
    </source>
</evidence>
<dbReference type="RefSeq" id="XP_024715431.1">
    <property type="nucleotide sequence ID" value="XM_024855832.1"/>
</dbReference>
<dbReference type="InterPro" id="IPR021418">
    <property type="entry name" value="THO_THOC2_C"/>
</dbReference>
<dbReference type="Pfam" id="PF11732">
    <property type="entry name" value="Thoc2"/>
    <property type="match status" value="1"/>
</dbReference>
<feature type="region of interest" description="Disordered" evidence="5">
    <location>
        <begin position="332"/>
        <end position="352"/>
    </location>
</feature>
<evidence type="ECO:0000256" key="2">
    <source>
        <dbReference type="ARBA" id="ARBA00007857"/>
    </source>
</evidence>
<dbReference type="Proteomes" id="UP000241107">
    <property type="component" value="Unassembled WGS sequence"/>
</dbReference>
<evidence type="ECO:0000259" key="8">
    <source>
        <dbReference type="Pfam" id="PF16134"/>
    </source>
</evidence>
<reference evidence="9 10" key="1">
    <citation type="submission" date="2018-03" db="EMBL/GenBank/DDBJ databases">
        <title>Candida pseudohaemulonii genome assembly and annotation.</title>
        <authorList>
            <person name="Munoz J.F."/>
            <person name="Gade L.G."/>
            <person name="Chow N.A."/>
            <person name="Litvintseva A.P."/>
            <person name="Loparev V.N."/>
            <person name="Cuomo C.A."/>
        </authorList>
    </citation>
    <scope>NUCLEOTIDE SEQUENCE [LARGE SCALE GENOMIC DNA]</scope>
    <source>
        <strain evidence="9 10">B12108</strain>
    </source>
</reference>